<evidence type="ECO:0000313" key="2">
    <source>
        <dbReference type="EMBL" id="GAA5101420.1"/>
    </source>
</evidence>
<keyword evidence="1" id="KW-0472">Membrane</keyword>
<evidence type="ECO:0000256" key="1">
    <source>
        <dbReference type="SAM" id="Phobius"/>
    </source>
</evidence>
<sequence length="41" mass="4457">MLLSFALLSLTLSLGLTMHGYIGNMNLVYLALLVVLLTSVF</sequence>
<dbReference type="EMBL" id="BAABKZ010000014">
    <property type="protein sequence ID" value="GAA5101420.1"/>
    <property type="molecule type" value="Genomic_DNA"/>
</dbReference>
<feature type="transmembrane region" description="Helical" evidence="1">
    <location>
        <begin position="25"/>
        <end position="40"/>
    </location>
</feature>
<evidence type="ECO:0000313" key="3">
    <source>
        <dbReference type="Proteomes" id="UP001501407"/>
    </source>
</evidence>
<gene>
    <name evidence="2" type="ORF">GCM10025760_39860</name>
</gene>
<comment type="caution">
    <text evidence="2">The sequence shown here is derived from an EMBL/GenBank/DDBJ whole genome shotgun (WGS) entry which is preliminary data.</text>
</comment>
<keyword evidence="1" id="KW-0812">Transmembrane</keyword>
<name>A0ABP9MTL3_9MICO</name>
<reference evidence="3" key="1">
    <citation type="journal article" date="2019" name="Int. J. Syst. Evol. Microbiol.">
        <title>The Global Catalogue of Microorganisms (GCM) 10K type strain sequencing project: providing services to taxonomists for standard genome sequencing and annotation.</title>
        <authorList>
            <consortium name="The Broad Institute Genomics Platform"/>
            <consortium name="The Broad Institute Genome Sequencing Center for Infectious Disease"/>
            <person name="Wu L."/>
            <person name="Ma J."/>
        </authorList>
    </citation>
    <scope>NUCLEOTIDE SEQUENCE [LARGE SCALE GENOMIC DNA]</scope>
    <source>
        <strain evidence="3">JCM 18959</strain>
    </source>
</reference>
<keyword evidence="1" id="KW-1133">Transmembrane helix</keyword>
<proteinExistence type="predicted"/>
<organism evidence="2 3">
    <name type="scientific">Microbacterium yannicii</name>
    <dbReference type="NCBI Taxonomy" id="671622"/>
    <lineage>
        <taxon>Bacteria</taxon>
        <taxon>Bacillati</taxon>
        <taxon>Actinomycetota</taxon>
        <taxon>Actinomycetes</taxon>
        <taxon>Micrococcales</taxon>
        <taxon>Microbacteriaceae</taxon>
        <taxon>Microbacterium</taxon>
    </lineage>
</organism>
<protein>
    <submittedName>
        <fullName evidence="2">Uncharacterized protein</fullName>
    </submittedName>
</protein>
<accession>A0ABP9MTL3</accession>
<keyword evidence="3" id="KW-1185">Reference proteome</keyword>
<dbReference type="Proteomes" id="UP001501407">
    <property type="component" value="Unassembled WGS sequence"/>
</dbReference>